<evidence type="ECO:0000313" key="2">
    <source>
        <dbReference type="Proteomes" id="UP000251577"/>
    </source>
</evidence>
<sequence length="181" mass="19438">MFPASPDNRPYPSGAPTFFYDANCGFCQRSANILRALTSAVDIRPARPDWDLPTQVTSQISDYAVYLPRGLRAGDGGCTFAGWGDGERRDVDGLRAGAKSDGSGEGSMGGTLRVSPPVLLGHEAIGAVLAEQGRTLRVRLVGLLITFPPLRPVFAAGYRFVADNRYRLGFALRMFPQESAG</sequence>
<reference evidence="1 2" key="1">
    <citation type="journal article" date="2018" name="Syst. Appl. Microbiol.">
        <title>Corynebacterium heidelbergense sp. nov., isolated from the preen glands of Egyptian geese (Alopochen aegyptiacus).</title>
        <authorList>
            <person name="Braun M.S."/>
            <person name="Wang E."/>
            <person name="Zimmermann S."/>
            <person name="Wink M."/>
        </authorList>
    </citation>
    <scope>NUCLEOTIDE SEQUENCE [LARGE SCALE GENOMIC DNA]</scope>
    <source>
        <strain evidence="1 2">647</strain>
    </source>
</reference>
<organism evidence="1 2">
    <name type="scientific">Corynebacterium heidelbergense</name>
    <dbReference type="NCBI Taxonomy" id="2055947"/>
    <lineage>
        <taxon>Bacteria</taxon>
        <taxon>Bacillati</taxon>
        <taxon>Actinomycetota</taxon>
        <taxon>Actinomycetes</taxon>
        <taxon>Mycobacteriales</taxon>
        <taxon>Corynebacteriaceae</taxon>
        <taxon>Corynebacterium</taxon>
    </lineage>
</organism>
<protein>
    <recommendedName>
        <fullName evidence="3">DUF393 domain-containing protein</fullName>
    </recommendedName>
</protein>
<accession>A0A364V5B4</accession>
<gene>
    <name evidence="1" type="ORF">DLJ54_06380</name>
</gene>
<proteinExistence type="predicted"/>
<keyword evidence="2" id="KW-1185">Reference proteome</keyword>
<dbReference type="Proteomes" id="UP000251577">
    <property type="component" value="Unassembled WGS sequence"/>
</dbReference>
<name>A0A364V5B4_9CORY</name>
<dbReference type="AlphaFoldDB" id="A0A364V5B4"/>
<evidence type="ECO:0000313" key="1">
    <source>
        <dbReference type="EMBL" id="RAV31811.1"/>
    </source>
</evidence>
<dbReference type="EMBL" id="QHCV01000056">
    <property type="protein sequence ID" value="RAV31811.1"/>
    <property type="molecule type" value="Genomic_DNA"/>
</dbReference>
<evidence type="ECO:0008006" key="3">
    <source>
        <dbReference type="Google" id="ProtNLM"/>
    </source>
</evidence>
<comment type="caution">
    <text evidence="1">The sequence shown here is derived from an EMBL/GenBank/DDBJ whole genome shotgun (WGS) entry which is preliminary data.</text>
</comment>